<dbReference type="Pfam" id="PF13704">
    <property type="entry name" value="Glyco_tranf_2_4"/>
    <property type="match status" value="1"/>
</dbReference>
<evidence type="ECO:0000313" key="2">
    <source>
        <dbReference type="Proteomes" id="UP000630594"/>
    </source>
</evidence>
<dbReference type="Proteomes" id="UP000630594">
    <property type="component" value="Unassembled WGS sequence"/>
</dbReference>
<dbReference type="Gene3D" id="3.90.550.10">
    <property type="entry name" value="Spore Coat Polysaccharide Biosynthesis Protein SpsA, Chain A"/>
    <property type="match status" value="1"/>
</dbReference>
<evidence type="ECO:0008006" key="3">
    <source>
        <dbReference type="Google" id="ProtNLM"/>
    </source>
</evidence>
<reference evidence="2" key="1">
    <citation type="journal article" date="2019" name="Int. J. Syst. Evol. Microbiol.">
        <title>The Global Catalogue of Microorganisms (GCM) 10K type strain sequencing project: providing services to taxonomists for standard genome sequencing and annotation.</title>
        <authorList>
            <consortium name="The Broad Institute Genomics Platform"/>
            <consortium name="The Broad Institute Genome Sequencing Center for Infectious Disease"/>
            <person name="Wu L."/>
            <person name="Ma J."/>
        </authorList>
    </citation>
    <scope>NUCLEOTIDE SEQUENCE [LARGE SCALE GENOMIC DNA]</scope>
    <source>
        <strain evidence="2">CCM 7403</strain>
    </source>
</reference>
<evidence type="ECO:0000313" key="1">
    <source>
        <dbReference type="EMBL" id="GGD17568.1"/>
    </source>
</evidence>
<comment type="caution">
    <text evidence="1">The sequence shown here is derived from an EMBL/GenBank/DDBJ whole genome shotgun (WGS) entry which is preliminary data.</text>
</comment>
<gene>
    <name evidence="1" type="ORF">GCM10007231_15710</name>
</gene>
<proteinExistence type="predicted"/>
<keyword evidence="2" id="KW-1185">Reference proteome</keyword>
<sequence length="289" mass="32560">MVRDEVDVVAAMVEHHLDQGVDLLVVTDNASVDGTTEVLAAYEATGRIELHHDPVHRKQQGDVVTAMARRARTVHRADWVLNLDADEFMLARDPGLTVRAALEATPLHLNAFTVDVVNMIGPTAESGAGFDRLVWRDHRPDDLLVERELHAHPTPNAVHRGESDVVVQQGNHFTSLVSNGQPDEAVAMEVLHLPWRSWSQFERKVVNAGRGYEASPTLRPSPRHHGMRDYRLWQEGRLHATYDRRCPSPAELDEWAGRGWVEHDTRLLERLTALQERALRPDLLGACLR</sequence>
<organism evidence="1 2">
    <name type="scientific">Nocardioides daphniae</name>
    <dbReference type="NCBI Taxonomy" id="402297"/>
    <lineage>
        <taxon>Bacteria</taxon>
        <taxon>Bacillati</taxon>
        <taxon>Actinomycetota</taxon>
        <taxon>Actinomycetes</taxon>
        <taxon>Propionibacteriales</taxon>
        <taxon>Nocardioidaceae</taxon>
        <taxon>Nocardioides</taxon>
    </lineage>
</organism>
<dbReference type="InterPro" id="IPR029044">
    <property type="entry name" value="Nucleotide-diphossugar_trans"/>
</dbReference>
<accession>A0ABQ1Q7D0</accession>
<dbReference type="EMBL" id="BMCK01000002">
    <property type="protein sequence ID" value="GGD17568.1"/>
    <property type="molecule type" value="Genomic_DNA"/>
</dbReference>
<protein>
    <recommendedName>
        <fullName evidence="3">Glycosyltransferase family 2 protein</fullName>
    </recommendedName>
</protein>
<dbReference type="SUPFAM" id="SSF53448">
    <property type="entry name" value="Nucleotide-diphospho-sugar transferases"/>
    <property type="match status" value="1"/>
</dbReference>
<name>A0ABQ1Q7D0_9ACTN</name>